<sequence length="81" mass="9116">MRTLSVGLRPDFSFVNAWRDMSERTLRTAGNVQRKNSTSAVSLWVIPKHIHAGTEHFVWIQLILTTAYAIEDTRGPAALHA</sequence>
<dbReference type="Proteomes" id="UP000762676">
    <property type="component" value="Unassembled WGS sequence"/>
</dbReference>
<protein>
    <submittedName>
        <fullName evidence="1">Uncharacterized protein</fullName>
    </submittedName>
</protein>
<gene>
    <name evidence="1" type="ORF">ElyMa_004796200</name>
</gene>
<dbReference type="EMBL" id="BMAT01009619">
    <property type="protein sequence ID" value="GFS09963.1"/>
    <property type="molecule type" value="Genomic_DNA"/>
</dbReference>
<keyword evidence="2" id="KW-1185">Reference proteome</keyword>
<proteinExistence type="predicted"/>
<reference evidence="1 2" key="1">
    <citation type="journal article" date="2021" name="Elife">
        <title>Chloroplast acquisition without the gene transfer in kleptoplastic sea slugs, Plakobranchus ocellatus.</title>
        <authorList>
            <person name="Maeda T."/>
            <person name="Takahashi S."/>
            <person name="Yoshida T."/>
            <person name="Shimamura S."/>
            <person name="Takaki Y."/>
            <person name="Nagai Y."/>
            <person name="Toyoda A."/>
            <person name="Suzuki Y."/>
            <person name="Arimoto A."/>
            <person name="Ishii H."/>
            <person name="Satoh N."/>
            <person name="Nishiyama T."/>
            <person name="Hasebe M."/>
            <person name="Maruyama T."/>
            <person name="Minagawa J."/>
            <person name="Obokata J."/>
            <person name="Shigenobu S."/>
        </authorList>
    </citation>
    <scope>NUCLEOTIDE SEQUENCE [LARGE SCALE GENOMIC DNA]</scope>
</reference>
<comment type="caution">
    <text evidence="1">The sequence shown here is derived from an EMBL/GenBank/DDBJ whole genome shotgun (WGS) entry which is preliminary data.</text>
</comment>
<organism evidence="1 2">
    <name type="scientific">Elysia marginata</name>
    <dbReference type="NCBI Taxonomy" id="1093978"/>
    <lineage>
        <taxon>Eukaryota</taxon>
        <taxon>Metazoa</taxon>
        <taxon>Spiralia</taxon>
        <taxon>Lophotrochozoa</taxon>
        <taxon>Mollusca</taxon>
        <taxon>Gastropoda</taxon>
        <taxon>Heterobranchia</taxon>
        <taxon>Euthyneura</taxon>
        <taxon>Panpulmonata</taxon>
        <taxon>Sacoglossa</taxon>
        <taxon>Placobranchoidea</taxon>
        <taxon>Plakobranchidae</taxon>
        <taxon>Elysia</taxon>
    </lineage>
</organism>
<evidence type="ECO:0000313" key="1">
    <source>
        <dbReference type="EMBL" id="GFS09963.1"/>
    </source>
</evidence>
<dbReference type="AlphaFoldDB" id="A0AAV4IHS0"/>
<name>A0AAV4IHS0_9GAST</name>
<accession>A0AAV4IHS0</accession>
<evidence type="ECO:0000313" key="2">
    <source>
        <dbReference type="Proteomes" id="UP000762676"/>
    </source>
</evidence>